<feature type="region of interest" description="Disordered" evidence="1">
    <location>
        <begin position="1"/>
        <end position="109"/>
    </location>
</feature>
<keyword evidence="3" id="KW-1185">Reference proteome</keyword>
<gene>
    <name evidence="2" type="ORF">AOQ84DRAFT_125023</name>
</gene>
<evidence type="ECO:0000313" key="2">
    <source>
        <dbReference type="EMBL" id="OCL13157.1"/>
    </source>
</evidence>
<protein>
    <submittedName>
        <fullName evidence="2">Uncharacterized protein</fullName>
    </submittedName>
</protein>
<dbReference type="OrthoDB" id="3351042at2759"/>
<feature type="compositionally biased region" description="Polar residues" evidence="1">
    <location>
        <begin position="1"/>
        <end position="11"/>
    </location>
</feature>
<dbReference type="Proteomes" id="UP000250140">
    <property type="component" value="Unassembled WGS sequence"/>
</dbReference>
<dbReference type="EMBL" id="KV748776">
    <property type="protein sequence ID" value="OCL13157.1"/>
    <property type="molecule type" value="Genomic_DNA"/>
</dbReference>
<feature type="compositionally biased region" description="Low complexity" evidence="1">
    <location>
        <begin position="36"/>
        <end position="75"/>
    </location>
</feature>
<evidence type="ECO:0000313" key="3">
    <source>
        <dbReference type="Proteomes" id="UP000250140"/>
    </source>
</evidence>
<name>A0A8E2JXW1_9PEZI</name>
<organism evidence="2 3">
    <name type="scientific">Glonium stellatum</name>
    <dbReference type="NCBI Taxonomy" id="574774"/>
    <lineage>
        <taxon>Eukaryota</taxon>
        <taxon>Fungi</taxon>
        <taxon>Dikarya</taxon>
        <taxon>Ascomycota</taxon>
        <taxon>Pezizomycotina</taxon>
        <taxon>Dothideomycetes</taxon>
        <taxon>Pleosporomycetidae</taxon>
        <taxon>Gloniales</taxon>
        <taxon>Gloniaceae</taxon>
        <taxon>Glonium</taxon>
    </lineage>
</organism>
<sequence length="594" mass="65012">MSLLHQQNPSMGQFDPSSSAPPPPYSATPQGYPLSQTPTPGQPGQIPTQQAPMQQTPIQQVPLQQIPMQQQQQNPYAPDTSQFPPQPQPGMAASQHFQPIGVPQQQAIPINQQQSFQPLQQAPQQMMQPIAAQQPLQYPPNMSPEQQQQFQKIVQNMPPEKLQALQQEAQQMIQQQQQMATPQQPAYAQNAPVSSFTSAAPMTPMTPGSFAQPKPTEVKDEKKSGKMQRFLGDTLVGRVARASVQTATSTMKMPASLSPWGDNNPVTLPNVRYRDAVLFTTFAFVGAPLVEGTDTFVSGMFGADSFISEVVSSGAGAIIGSTVLKYGVFQIVEQALDKGIIEHMLPEEEKMLQTTSVKSLQVGIKHKLMGVDADLRFAGIYPTRNAQDCSKGWFCPYLFASARTPQIPRTNDFAVAQFFGPFVGADYAMAHKLLSETPSVLSLCDPDPTHDIHTNRLIVLFTAISPFRANMWSTSRRPGCGTLIFHLLNGCPALVLPVSARAPIVAWSPWTLAQMRAGAAAGYQAEWQHEQVCEWLDSVIALEFVRPEIRPRYADVLGRAVSLVVNGALALDGTEKGLLAKVDPERAGIVMFRY</sequence>
<accession>A0A8E2JXW1</accession>
<proteinExistence type="predicted"/>
<dbReference type="AlphaFoldDB" id="A0A8E2JXW1"/>
<reference evidence="2 3" key="1">
    <citation type="journal article" date="2016" name="Nat. Commun.">
        <title>Ectomycorrhizal ecology is imprinted in the genome of the dominant symbiotic fungus Cenococcum geophilum.</title>
        <authorList>
            <consortium name="DOE Joint Genome Institute"/>
            <person name="Peter M."/>
            <person name="Kohler A."/>
            <person name="Ohm R.A."/>
            <person name="Kuo A."/>
            <person name="Krutzmann J."/>
            <person name="Morin E."/>
            <person name="Arend M."/>
            <person name="Barry K.W."/>
            <person name="Binder M."/>
            <person name="Choi C."/>
            <person name="Clum A."/>
            <person name="Copeland A."/>
            <person name="Grisel N."/>
            <person name="Haridas S."/>
            <person name="Kipfer T."/>
            <person name="LaButti K."/>
            <person name="Lindquist E."/>
            <person name="Lipzen A."/>
            <person name="Maire R."/>
            <person name="Meier B."/>
            <person name="Mihaltcheva S."/>
            <person name="Molinier V."/>
            <person name="Murat C."/>
            <person name="Poggeler S."/>
            <person name="Quandt C.A."/>
            <person name="Sperisen C."/>
            <person name="Tritt A."/>
            <person name="Tisserant E."/>
            <person name="Crous P.W."/>
            <person name="Henrissat B."/>
            <person name="Nehls U."/>
            <person name="Egli S."/>
            <person name="Spatafora J.W."/>
            <person name="Grigoriev I.V."/>
            <person name="Martin F.M."/>
        </authorList>
    </citation>
    <scope>NUCLEOTIDE SEQUENCE [LARGE SCALE GENOMIC DNA]</scope>
    <source>
        <strain evidence="2 3">CBS 207.34</strain>
    </source>
</reference>
<evidence type="ECO:0000256" key="1">
    <source>
        <dbReference type="SAM" id="MobiDB-lite"/>
    </source>
</evidence>